<dbReference type="CDD" id="cd00616">
    <property type="entry name" value="AHBA_syn"/>
    <property type="match status" value="1"/>
</dbReference>
<evidence type="ECO:0008006" key="4">
    <source>
        <dbReference type="Google" id="ProtNLM"/>
    </source>
</evidence>
<dbReference type="GO" id="GO:0000271">
    <property type="term" value="P:polysaccharide biosynthetic process"/>
    <property type="evidence" value="ECO:0007669"/>
    <property type="project" value="TreeGrafter"/>
</dbReference>
<dbReference type="Gene3D" id="3.90.1150.10">
    <property type="entry name" value="Aspartate Aminotransferase, domain 1"/>
    <property type="match status" value="1"/>
</dbReference>
<evidence type="ECO:0000313" key="3">
    <source>
        <dbReference type="Proteomes" id="UP000226592"/>
    </source>
</evidence>
<evidence type="ECO:0000256" key="1">
    <source>
        <dbReference type="RuleBase" id="RU004508"/>
    </source>
</evidence>
<organism evidence="2 3">
    <name type="scientific">Candidatus Iainarchaeum sp</name>
    <dbReference type="NCBI Taxonomy" id="3101447"/>
    <lineage>
        <taxon>Archaea</taxon>
        <taxon>Candidatus Iainarchaeota</taxon>
        <taxon>Candidatus Iainarchaeia</taxon>
        <taxon>Candidatus Iainarchaeales</taxon>
        <taxon>Candidatus Iainarchaeaceae</taxon>
        <taxon>Candidatus Iainarchaeum</taxon>
    </lineage>
</organism>
<name>A0A2D6M1M0_9ARCH</name>
<reference evidence="3" key="1">
    <citation type="submission" date="2017-09" db="EMBL/GenBank/DDBJ databases">
        <title>The Reconstruction of 2,631 Draft Metagenome-Assembled Genomes from the Global Oceans.</title>
        <authorList>
            <person name="Tully B.J."/>
            <person name="Graham E.D."/>
            <person name="Heidelberg J.F."/>
        </authorList>
    </citation>
    <scope>NUCLEOTIDE SEQUENCE [LARGE SCALE GENOMIC DNA]</scope>
</reference>
<evidence type="ECO:0000313" key="2">
    <source>
        <dbReference type="EMBL" id="MAG22321.1"/>
    </source>
</evidence>
<dbReference type="PANTHER" id="PTHR30244:SF34">
    <property type="entry name" value="DTDP-4-AMINO-4,6-DIDEOXYGALACTOSE TRANSAMINASE"/>
    <property type="match status" value="1"/>
</dbReference>
<dbReference type="Proteomes" id="UP000226592">
    <property type="component" value="Unassembled WGS sequence"/>
</dbReference>
<accession>A0A2D6M1M0</accession>
<keyword evidence="1" id="KW-0663">Pyridoxal phosphate</keyword>
<dbReference type="Pfam" id="PF01041">
    <property type="entry name" value="DegT_DnrJ_EryC1"/>
    <property type="match status" value="1"/>
</dbReference>
<dbReference type="SUPFAM" id="SSF53383">
    <property type="entry name" value="PLP-dependent transferases"/>
    <property type="match status" value="1"/>
</dbReference>
<dbReference type="PANTHER" id="PTHR30244">
    <property type="entry name" value="TRANSAMINASE"/>
    <property type="match status" value="1"/>
</dbReference>
<comment type="caution">
    <text evidence="2">The sequence shown here is derived from an EMBL/GenBank/DDBJ whole genome shotgun (WGS) entry which is preliminary data.</text>
</comment>
<dbReference type="GO" id="GO:0030170">
    <property type="term" value="F:pyridoxal phosphate binding"/>
    <property type="evidence" value="ECO:0007669"/>
    <property type="project" value="TreeGrafter"/>
</dbReference>
<dbReference type="EMBL" id="NZBU01000010">
    <property type="protein sequence ID" value="MAG22321.1"/>
    <property type="molecule type" value="Genomic_DNA"/>
</dbReference>
<dbReference type="PIRSF" id="PIRSF000390">
    <property type="entry name" value="PLP_StrS"/>
    <property type="match status" value="1"/>
</dbReference>
<comment type="similarity">
    <text evidence="1">Belongs to the DegT/DnrJ/EryC1 family.</text>
</comment>
<sequence>MKVGSTRAKIFKEDSELILSEMEKVFESKILTQGPFVERFEKEFSKKFSVTAKAVNSGSSALEIIMNLLPSNKEEVLLPANTIYLDAAAILKNSLRPVFYDVGENDFFPSLEQIKSKVTDNTAAIMVVHLGGFIPENIFEIKEFCESKGIALIEDAAHAAGSKIKDIFAGSIGDFSAFSFFPTKIITSCEGGIVCCKDESLSEKVDSLRNQGLVGEKNENFGYNYRMSELHGIVGYHQIKRLDEFIAHRQSIAKIYDAEIKSSTLTKMEFSSDCFPNFYKYPCTLNGANRMQVKEKMKELDIVLTGEVYSVPCYKQPVFKDQEFYNETHGNADWICANHICLPMDNNIEVEQAKYVAEKINEVFP</sequence>
<dbReference type="InterPro" id="IPR015421">
    <property type="entry name" value="PyrdxlP-dep_Trfase_major"/>
</dbReference>
<dbReference type="Gene3D" id="3.40.640.10">
    <property type="entry name" value="Type I PLP-dependent aspartate aminotransferase-like (Major domain)"/>
    <property type="match status" value="1"/>
</dbReference>
<proteinExistence type="inferred from homology"/>
<dbReference type="InterPro" id="IPR015424">
    <property type="entry name" value="PyrdxlP-dep_Trfase"/>
</dbReference>
<dbReference type="InterPro" id="IPR015422">
    <property type="entry name" value="PyrdxlP-dep_Trfase_small"/>
</dbReference>
<dbReference type="InterPro" id="IPR000653">
    <property type="entry name" value="DegT/StrS_aminotransferase"/>
</dbReference>
<dbReference type="GO" id="GO:0008483">
    <property type="term" value="F:transaminase activity"/>
    <property type="evidence" value="ECO:0007669"/>
    <property type="project" value="TreeGrafter"/>
</dbReference>
<gene>
    <name evidence="2" type="ORF">CL943_03390</name>
</gene>
<dbReference type="AlphaFoldDB" id="A0A2D6M1M0"/>
<protein>
    <recommendedName>
        <fullName evidence="4">Aminotransferase DegT</fullName>
    </recommendedName>
</protein>